<dbReference type="HOGENOM" id="CLU_105794_0_0_10"/>
<dbReference type="Proteomes" id="UP000002297">
    <property type="component" value="Chromosome"/>
</dbReference>
<sequence>MNPFSSRAGGNLVKPVIPCLTRNRINATDMSIETTYNPKNPGTLILGANEFQVAILRDEVLQYDFKASIRFLEAKGKILFGRHFKIHEEDYELLYKLVTYFIEDQRVGNKLEIDLNKGILLSGPVGCGKTTLMRLLPHLVPHKRHYQSTLMPCRNIVFGFNNLGYKIIEDYADTKAYCFDDLGVESIGRHYGKDCNVMGEILITRYEVIMNQKLSHRAQLRCHITTNLNSLEIEERYGERVRSRMREMFNLISFDENSSDKRH</sequence>
<evidence type="ECO:0008006" key="3">
    <source>
        <dbReference type="Google" id="ProtNLM"/>
    </source>
</evidence>
<dbReference type="Gene3D" id="3.40.50.300">
    <property type="entry name" value="P-loop containing nucleotide triphosphate hydrolases"/>
    <property type="match status" value="1"/>
</dbReference>
<organism evidence="1 2">
    <name type="scientific">Croceibacter atlanticus (strain ATCC BAA-628 / JCM 21780 / CIP 108009 / IAM 15332 / KCTC 12090 / HTCC2559)</name>
    <dbReference type="NCBI Taxonomy" id="216432"/>
    <lineage>
        <taxon>Bacteria</taxon>
        <taxon>Pseudomonadati</taxon>
        <taxon>Bacteroidota</taxon>
        <taxon>Flavobacteriia</taxon>
        <taxon>Flavobacteriales</taxon>
        <taxon>Flavobacteriaceae</taxon>
        <taxon>Croceibacter</taxon>
    </lineage>
</organism>
<proteinExistence type="predicted"/>
<dbReference type="STRING" id="216432.CA2559_11648"/>
<protein>
    <recommendedName>
        <fullName evidence="3">ATPase</fullName>
    </recommendedName>
</protein>
<evidence type="ECO:0000313" key="2">
    <source>
        <dbReference type="Proteomes" id="UP000002297"/>
    </source>
</evidence>
<keyword evidence="2" id="KW-1185">Reference proteome</keyword>
<evidence type="ECO:0000313" key="1">
    <source>
        <dbReference type="EMBL" id="EAP86688.1"/>
    </source>
</evidence>
<dbReference type="AlphaFoldDB" id="A3UA52"/>
<dbReference type="SUPFAM" id="SSF52540">
    <property type="entry name" value="P-loop containing nucleoside triphosphate hydrolases"/>
    <property type="match status" value="1"/>
</dbReference>
<dbReference type="EMBL" id="CP002046">
    <property type="protein sequence ID" value="EAP86688.1"/>
    <property type="molecule type" value="Genomic_DNA"/>
</dbReference>
<gene>
    <name evidence="1" type="ordered locus">CA2559_11648</name>
</gene>
<dbReference type="eggNOG" id="COG1484">
    <property type="taxonomic scope" value="Bacteria"/>
</dbReference>
<dbReference type="KEGG" id="cat:CA2559_11648"/>
<reference evidence="1 2" key="1">
    <citation type="journal article" date="2010" name="J. Bacteriol.">
        <title>The complete genome sequence of Croceibacter atlanticus HTCC2559T.</title>
        <authorList>
            <person name="Oh H.M."/>
            <person name="Kang I."/>
            <person name="Ferriera S."/>
            <person name="Giovannoni S.J."/>
            <person name="Cho J.C."/>
        </authorList>
    </citation>
    <scope>NUCLEOTIDE SEQUENCE [LARGE SCALE GENOMIC DNA]</scope>
    <source>
        <strain evidence="2">ATCC BAA-628 / HTCC2559 / KCTC 12090</strain>
    </source>
</reference>
<dbReference type="InterPro" id="IPR027417">
    <property type="entry name" value="P-loop_NTPase"/>
</dbReference>
<name>A3UA52_CROAH</name>
<accession>A3UA52</accession>